<comment type="caution">
    <text evidence="2">The sequence shown here is derived from an EMBL/GenBank/DDBJ whole genome shotgun (WGS) entry which is preliminary data.</text>
</comment>
<dbReference type="RefSeq" id="WP_151424418.1">
    <property type="nucleotide sequence ID" value="NZ_WBJX01000005.1"/>
</dbReference>
<evidence type="ECO:0000313" key="2">
    <source>
        <dbReference type="EMBL" id="KAB1636687.1"/>
    </source>
</evidence>
<evidence type="ECO:0000313" key="3">
    <source>
        <dbReference type="Proteomes" id="UP000490386"/>
    </source>
</evidence>
<feature type="compositionally biased region" description="Low complexity" evidence="1">
    <location>
        <begin position="43"/>
        <end position="59"/>
    </location>
</feature>
<feature type="region of interest" description="Disordered" evidence="1">
    <location>
        <begin position="1"/>
        <end position="82"/>
    </location>
</feature>
<keyword evidence="3" id="KW-1185">Reference proteome</keyword>
<gene>
    <name evidence="2" type="ORF">F8O03_13985</name>
</gene>
<organism evidence="2 3">
    <name type="scientific">Pseudoclavibacter terrae</name>
    <dbReference type="NCBI Taxonomy" id="1530195"/>
    <lineage>
        <taxon>Bacteria</taxon>
        <taxon>Bacillati</taxon>
        <taxon>Actinomycetota</taxon>
        <taxon>Actinomycetes</taxon>
        <taxon>Micrococcales</taxon>
        <taxon>Microbacteriaceae</taxon>
        <taxon>Pseudoclavibacter</taxon>
    </lineage>
</organism>
<feature type="compositionally biased region" description="Basic residues" evidence="1">
    <location>
        <begin position="1"/>
        <end position="10"/>
    </location>
</feature>
<proteinExistence type="predicted"/>
<dbReference type="EMBL" id="WBJX01000005">
    <property type="protein sequence ID" value="KAB1636687.1"/>
    <property type="molecule type" value="Genomic_DNA"/>
</dbReference>
<protein>
    <submittedName>
        <fullName evidence="2">Uncharacterized protein</fullName>
    </submittedName>
</protein>
<accession>A0A7J5AYT5</accession>
<feature type="compositionally biased region" description="Low complexity" evidence="1">
    <location>
        <begin position="22"/>
        <end position="33"/>
    </location>
</feature>
<dbReference type="Proteomes" id="UP000490386">
    <property type="component" value="Unassembled WGS sequence"/>
</dbReference>
<dbReference type="OrthoDB" id="5124009at2"/>
<evidence type="ECO:0000256" key="1">
    <source>
        <dbReference type="SAM" id="MobiDB-lite"/>
    </source>
</evidence>
<sequence>MFGWFRKRRHPEGVATSSADSTQPTPQQAAMTPPALPQHQLGAIPAPIPAASAPSARPAMPLGGHPNFSGLERPGSELEPPRLLEPSAIMSDEAREELTLLLDDMFGAEGRYRLEWRPDREPGDDAMFSEIMVADLVRRIQNTLGTVAALEAGDEAPVRLAPASEAERQKAIESFLKPEESLEELVETVTPRPADLAARASLAEERKIA</sequence>
<reference evidence="2 3" key="1">
    <citation type="submission" date="2019-09" db="EMBL/GenBank/DDBJ databases">
        <title>Phylogeny of genus Pseudoclavibacter and closely related genus.</title>
        <authorList>
            <person name="Li Y."/>
        </authorList>
    </citation>
    <scope>NUCLEOTIDE SEQUENCE [LARGE SCALE GENOMIC DNA]</scope>
    <source>
        <strain evidence="2 3">THG-MD12</strain>
    </source>
</reference>
<dbReference type="AlphaFoldDB" id="A0A7J5AYT5"/>
<name>A0A7J5AYT5_9MICO</name>